<reference evidence="2" key="1">
    <citation type="submission" date="2020-11" db="EMBL/GenBank/DDBJ databases">
        <title>Complete genome sequence of a novel pathogenic Methylobacterium strain isolated from rice in Vietnam.</title>
        <authorList>
            <person name="Lai K."/>
            <person name="Okazaki S."/>
            <person name="Higashi K."/>
            <person name="Mori H."/>
            <person name="Toyoda A."/>
            <person name="Kurokawa K."/>
        </authorList>
    </citation>
    <scope>NUCLEOTIDE SEQUENCE</scope>
    <source>
        <strain evidence="2">VL1</strain>
    </source>
</reference>
<dbReference type="EMBL" id="AP024145">
    <property type="protein sequence ID" value="BCM84980.1"/>
    <property type="molecule type" value="Genomic_DNA"/>
</dbReference>
<dbReference type="Proteomes" id="UP000663508">
    <property type="component" value="Chromosome"/>
</dbReference>
<feature type="region of interest" description="Disordered" evidence="1">
    <location>
        <begin position="51"/>
        <end position="89"/>
    </location>
</feature>
<proteinExistence type="predicted"/>
<dbReference type="KEGG" id="mind:mvi_34410"/>
<organism evidence="2 3">
    <name type="scientific">Methylobacterium indicum</name>
    <dbReference type="NCBI Taxonomy" id="1775910"/>
    <lineage>
        <taxon>Bacteria</taxon>
        <taxon>Pseudomonadati</taxon>
        <taxon>Pseudomonadota</taxon>
        <taxon>Alphaproteobacteria</taxon>
        <taxon>Hyphomicrobiales</taxon>
        <taxon>Methylobacteriaceae</taxon>
        <taxon>Methylobacterium</taxon>
    </lineage>
</organism>
<sequence length="89" mass="9595">MPKEPAPVPKEPAPKGGTWPAVCEEVIPGLRSVCVVLMPQDVAPACLFNKEAPHQAARPGASPRRRSSARSRVSSRLAKQNLTMLRTGR</sequence>
<feature type="compositionally biased region" description="Polar residues" evidence="1">
    <location>
        <begin position="77"/>
        <end position="89"/>
    </location>
</feature>
<accession>A0A8H9C840</accession>
<evidence type="ECO:0000313" key="3">
    <source>
        <dbReference type="Proteomes" id="UP000663508"/>
    </source>
</evidence>
<gene>
    <name evidence="2" type="ORF">mvi_34410</name>
</gene>
<evidence type="ECO:0000256" key="1">
    <source>
        <dbReference type="SAM" id="MobiDB-lite"/>
    </source>
</evidence>
<protein>
    <submittedName>
        <fullName evidence="2">Uncharacterized protein</fullName>
    </submittedName>
</protein>
<name>A0A8H9C840_9HYPH</name>
<dbReference type="AlphaFoldDB" id="A0A8H9C840"/>
<evidence type="ECO:0000313" key="2">
    <source>
        <dbReference type="EMBL" id="BCM84980.1"/>
    </source>
</evidence>